<feature type="compositionally biased region" description="Polar residues" evidence="2">
    <location>
        <begin position="822"/>
        <end position="833"/>
    </location>
</feature>
<feature type="region of interest" description="Disordered" evidence="2">
    <location>
        <begin position="1"/>
        <end position="30"/>
    </location>
</feature>
<protein>
    <submittedName>
        <fullName evidence="3">Uncharacterized protein</fullName>
    </submittedName>
</protein>
<feature type="region of interest" description="Disordered" evidence="2">
    <location>
        <begin position="778"/>
        <end position="833"/>
    </location>
</feature>
<feature type="compositionally biased region" description="Basic residues" evidence="2">
    <location>
        <begin position="50"/>
        <end position="59"/>
    </location>
</feature>
<keyword evidence="4" id="KW-1185">Reference proteome</keyword>
<sequence>MAITKHASPPLCQDQRRKYNSMKRKHEEGSSIGENAIGKRICTDMPILRRSGRNKRTRVRREQTRLPKAQLAFAIDDDVSDGQDTPSVEANVLNEVIRVIQQPPSVIPERIKSPRDDWDEVKRASKPGHITSKTEERERKSSQQREMGTREHINIMKTEIFSSLKLEFAELFEAKEKRIQELERELKTEKERREEWQANLVALSTRFEIEKSQREKLQSRINNNQNSIRILEDRGVLHRKDPSRIDTLERRKDQQAACTDVEYLSIRLDAESEKRQALRRRLDGFDGAEVLRKINQHMAFIESLRSEVKEESARVTKLNAQFASKQDSVEKTAAKQKELGDLLLSHITICHADNEAHKERIDRLRSDVGMLMIHREDHERIERLRAISSKVPELEIQCEDVKRRISQANTNIQQSETVMDNHFTDFTAKLNGILTNIRNNEERSQDDYEMFKVEVKKLDKNMHDKLQGLETKLGIYEIVVGELKARYLDIKNEAAAATNCELDHSFEKLKRVESRVSNVEGDVDKLKDSLGNVLLAGIQSQCRGECGAQFPAQMLESHLDELENRTITVNHHLLDITGRVQKIEKAYKEHDQALIAFKGLESDINGGLQRLEHACTKHDQSIGAHGRLIVGLREDFQGLQDAQKAREHSLRDIKNFQEGVTASTQGVNNYWNTQAQLLEAVQWTCSSLERDVSKLRQETIALSRRVETGIEHSQRPLRIPSDSAASLEKQNSAESGLQQSHQNRHPKVISHTAIKQSPNQWQQDNGKMSYVAHPDQHQTSAMLNPPLSTSGGHSMSPDSLESRVTSPTTQNRAHRKIVPTSRMATGQQPQTGRLQMRYQPQEALPPMTHKIAPTWPQSRPPPPQSSNHSQQSVSQDRARMKLSTIINASPLNDQPQTSARASRPYSTLPQ</sequence>
<reference evidence="3" key="1">
    <citation type="journal article" date="2020" name="Stud. Mycol.">
        <title>101 Dothideomycetes genomes: a test case for predicting lifestyles and emergence of pathogens.</title>
        <authorList>
            <person name="Haridas S."/>
            <person name="Albert R."/>
            <person name="Binder M."/>
            <person name="Bloem J."/>
            <person name="Labutti K."/>
            <person name="Salamov A."/>
            <person name="Andreopoulos B."/>
            <person name="Baker S."/>
            <person name="Barry K."/>
            <person name="Bills G."/>
            <person name="Bluhm B."/>
            <person name="Cannon C."/>
            <person name="Castanera R."/>
            <person name="Culley D."/>
            <person name="Daum C."/>
            <person name="Ezra D."/>
            <person name="Gonzalez J."/>
            <person name="Henrissat B."/>
            <person name="Kuo A."/>
            <person name="Liang C."/>
            <person name="Lipzen A."/>
            <person name="Lutzoni F."/>
            <person name="Magnuson J."/>
            <person name="Mondo S."/>
            <person name="Nolan M."/>
            <person name="Ohm R."/>
            <person name="Pangilinan J."/>
            <person name="Park H.-J."/>
            <person name="Ramirez L."/>
            <person name="Alfaro M."/>
            <person name="Sun H."/>
            <person name="Tritt A."/>
            <person name="Yoshinaga Y."/>
            <person name="Zwiers L.-H."/>
            <person name="Turgeon B."/>
            <person name="Goodwin S."/>
            <person name="Spatafora J."/>
            <person name="Crous P."/>
            <person name="Grigoriev I."/>
        </authorList>
    </citation>
    <scope>NUCLEOTIDE SEQUENCE</scope>
    <source>
        <strain evidence="3">CBS 207.26</strain>
    </source>
</reference>
<feature type="coiled-coil region" evidence="1">
    <location>
        <begin position="391"/>
        <end position="418"/>
    </location>
</feature>
<evidence type="ECO:0000313" key="4">
    <source>
        <dbReference type="Proteomes" id="UP000800200"/>
    </source>
</evidence>
<feature type="compositionally biased region" description="Low complexity" evidence="2">
    <location>
        <begin position="865"/>
        <end position="875"/>
    </location>
</feature>
<evidence type="ECO:0000313" key="3">
    <source>
        <dbReference type="EMBL" id="KAF2177206.1"/>
    </source>
</evidence>
<organism evidence="3 4">
    <name type="scientific">Zopfia rhizophila CBS 207.26</name>
    <dbReference type="NCBI Taxonomy" id="1314779"/>
    <lineage>
        <taxon>Eukaryota</taxon>
        <taxon>Fungi</taxon>
        <taxon>Dikarya</taxon>
        <taxon>Ascomycota</taxon>
        <taxon>Pezizomycotina</taxon>
        <taxon>Dothideomycetes</taxon>
        <taxon>Dothideomycetes incertae sedis</taxon>
        <taxon>Zopfiaceae</taxon>
        <taxon>Zopfia</taxon>
    </lineage>
</organism>
<proteinExistence type="predicted"/>
<feature type="coiled-coil region" evidence="1">
    <location>
        <begin position="165"/>
        <end position="234"/>
    </location>
</feature>
<feature type="compositionally biased region" description="Basic and acidic residues" evidence="2">
    <location>
        <begin position="132"/>
        <end position="150"/>
    </location>
</feature>
<accession>A0A6A6DHZ7</accession>
<evidence type="ECO:0000256" key="1">
    <source>
        <dbReference type="SAM" id="Coils"/>
    </source>
</evidence>
<feature type="region of interest" description="Disordered" evidence="2">
    <location>
        <begin position="44"/>
        <end position="64"/>
    </location>
</feature>
<feature type="region of interest" description="Disordered" evidence="2">
    <location>
        <begin position="848"/>
        <end position="910"/>
    </location>
</feature>
<feature type="compositionally biased region" description="Basic and acidic residues" evidence="2">
    <location>
        <begin position="109"/>
        <end position="123"/>
    </location>
</feature>
<feature type="region of interest" description="Disordered" evidence="2">
    <location>
        <begin position="707"/>
        <end position="749"/>
    </location>
</feature>
<dbReference type="EMBL" id="ML994692">
    <property type="protein sequence ID" value="KAF2177206.1"/>
    <property type="molecule type" value="Genomic_DNA"/>
</dbReference>
<keyword evidence="1" id="KW-0175">Coiled coil</keyword>
<feature type="compositionally biased region" description="Polar residues" evidence="2">
    <location>
        <begin position="728"/>
        <end position="741"/>
    </location>
</feature>
<dbReference type="Proteomes" id="UP000800200">
    <property type="component" value="Unassembled WGS sequence"/>
</dbReference>
<feature type="region of interest" description="Disordered" evidence="2">
    <location>
        <begin position="108"/>
        <end position="150"/>
    </location>
</feature>
<feature type="compositionally biased region" description="Polar residues" evidence="2">
    <location>
        <begin position="778"/>
        <end position="811"/>
    </location>
</feature>
<evidence type="ECO:0000256" key="2">
    <source>
        <dbReference type="SAM" id="MobiDB-lite"/>
    </source>
</evidence>
<feature type="compositionally biased region" description="Polar residues" evidence="2">
    <location>
        <begin position="884"/>
        <end position="910"/>
    </location>
</feature>
<gene>
    <name evidence="3" type="ORF">K469DRAFT_379558</name>
</gene>
<name>A0A6A6DHZ7_9PEZI</name>
<dbReference type="AlphaFoldDB" id="A0A6A6DHZ7"/>